<protein>
    <submittedName>
        <fullName evidence="1">Uncharacterized protein</fullName>
    </submittedName>
</protein>
<dbReference type="KEGG" id="asal:CFBP5507_06285"/>
<organism evidence="1 2">
    <name type="scientific">Agrobacterium salinitolerans</name>
    <dbReference type="NCBI Taxonomy" id="1183413"/>
    <lineage>
        <taxon>Bacteria</taxon>
        <taxon>Pseudomonadati</taxon>
        <taxon>Pseudomonadota</taxon>
        <taxon>Alphaproteobacteria</taxon>
        <taxon>Hyphomicrobiales</taxon>
        <taxon>Rhizobiaceae</taxon>
        <taxon>Rhizobium/Agrobacterium group</taxon>
        <taxon>Agrobacterium</taxon>
    </lineage>
</organism>
<dbReference type="AlphaFoldDB" id="A0A9X9PAU6"/>
<evidence type="ECO:0000313" key="1">
    <source>
        <dbReference type="EMBL" id="UYZ08608.1"/>
    </source>
</evidence>
<accession>A0A9X9PAU6</accession>
<reference evidence="1" key="1">
    <citation type="submission" date="2022-10" db="EMBL/GenBank/DDBJ databases">
        <title>Complete genome sequence of Agrobacterium salinitolerans CFBP5507.</title>
        <authorList>
            <person name="Tchabashvili S."/>
            <person name="Yen H.-C."/>
            <person name="Haryono M."/>
            <person name="Lin Y.-C."/>
            <person name="Lai E.-M."/>
            <person name="Kuo C.-H."/>
        </authorList>
    </citation>
    <scope>NUCLEOTIDE SEQUENCE</scope>
    <source>
        <strain evidence="1">CFBP5507</strain>
    </source>
</reference>
<dbReference type="EMBL" id="CP109968">
    <property type="protein sequence ID" value="UYZ08608.1"/>
    <property type="molecule type" value="Genomic_DNA"/>
</dbReference>
<sequence length="139" mass="16342">MADRQCPHCERGRFQRTPWLFTYQCDECNAATVIEDERRICCIVPFCRHTRGDRKENPLTVGMEWICERHWKLVPRALKHRKKLANKIADRAEARFMQRYEQQGGYTIAQLQRVQSAKNLAHKAWERCKAAAIERAAGL</sequence>
<proteinExistence type="predicted"/>
<dbReference type="Proteomes" id="UP000298735">
    <property type="component" value="Chromosome Circular"/>
</dbReference>
<evidence type="ECO:0000313" key="2">
    <source>
        <dbReference type="Proteomes" id="UP000298735"/>
    </source>
</evidence>
<dbReference type="RefSeq" id="WP_246666544.1">
    <property type="nucleotide sequence ID" value="NZ_CP109968.1"/>
</dbReference>
<gene>
    <name evidence="1" type="ORF">CFBP5507_06285</name>
</gene>
<name>A0A9X9PAU6_9HYPH</name>